<dbReference type="RefSeq" id="WP_317548717.1">
    <property type="nucleotide sequence ID" value="NZ_JAWLKE010000005.1"/>
</dbReference>
<protein>
    <submittedName>
        <fullName evidence="1">Uncharacterized protein</fullName>
    </submittedName>
</protein>
<dbReference type="EMBL" id="JAWLKE010000005">
    <property type="protein sequence ID" value="MDV6231928.1"/>
    <property type="molecule type" value="Genomic_DNA"/>
</dbReference>
<organism evidence="1 2">
    <name type="scientific">Rhodococcus cercidiphylli</name>
    <dbReference type="NCBI Taxonomy" id="489916"/>
    <lineage>
        <taxon>Bacteria</taxon>
        <taxon>Bacillati</taxon>
        <taxon>Actinomycetota</taxon>
        <taxon>Actinomycetes</taxon>
        <taxon>Mycobacteriales</taxon>
        <taxon>Nocardiaceae</taxon>
        <taxon>Rhodococcus</taxon>
    </lineage>
</organism>
<sequence length="100" mass="11081">MISDETVRVRLDGLQKHVHLSWGDTSIKLSLEEAVDVIDGITSAFERIEELRQKNADYLSRRCSATDLIDDPDCPAHSAADHRVARAQYLCALTKGSDGL</sequence>
<accession>A0ABU4B0B4</accession>
<reference evidence="1 2" key="1">
    <citation type="submission" date="2023-10" db="EMBL/GenBank/DDBJ databases">
        <title>Development of a sustainable strategy for remediation of hydrocarbon-contaminated territories based on the waste exchange concept.</title>
        <authorList>
            <person name="Krivoruchko A."/>
        </authorList>
    </citation>
    <scope>NUCLEOTIDE SEQUENCE [LARGE SCALE GENOMIC DNA]</scope>
    <source>
        <strain evidence="1 2">IEGM 1322</strain>
    </source>
</reference>
<keyword evidence="2" id="KW-1185">Reference proteome</keyword>
<evidence type="ECO:0000313" key="2">
    <source>
        <dbReference type="Proteomes" id="UP001185899"/>
    </source>
</evidence>
<comment type="caution">
    <text evidence="1">The sequence shown here is derived from an EMBL/GenBank/DDBJ whole genome shotgun (WGS) entry which is preliminary data.</text>
</comment>
<name>A0ABU4B0B4_9NOCA</name>
<evidence type="ECO:0000313" key="1">
    <source>
        <dbReference type="EMBL" id="MDV6231928.1"/>
    </source>
</evidence>
<gene>
    <name evidence="1" type="ORF">R3P95_15355</name>
</gene>
<dbReference type="Proteomes" id="UP001185899">
    <property type="component" value="Unassembled WGS sequence"/>
</dbReference>
<proteinExistence type="predicted"/>